<dbReference type="InterPro" id="IPR001650">
    <property type="entry name" value="Helicase_C-like"/>
</dbReference>
<name>A0A7N2N6W0_QUELO</name>
<evidence type="ECO:0000256" key="3">
    <source>
        <dbReference type="ARBA" id="ARBA00034808"/>
    </source>
</evidence>
<dbReference type="Gramene" id="QL93p1014_0003:mrna">
    <property type="protein sequence ID" value="QL93p1014_0003:mrna"/>
    <property type="gene ID" value="QL93p1014_0003"/>
</dbReference>
<dbReference type="GO" id="GO:0043138">
    <property type="term" value="F:3'-5' DNA helicase activity"/>
    <property type="evidence" value="ECO:0007669"/>
    <property type="project" value="UniProtKB-EC"/>
</dbReference>
<dbReference type="PANTHER" id="PTHR13710:SF154">
    <property type="entry name" value="RECQ HELICASE, PUTATIVE (AFU_ORTHOLOGUE AFUA_6G14720)-RELATED"/>
    <property type="match status" value="1"/>
</dbReference>
<evidence type="ECO:0000313" key="6">
    <source>
        <dbReference type="EnsemblPlants" id="QL93p1014_0003:mrna"/>
    </source>
</evidence>
<feature type="region of interest" description="Disordered" evidence="4">
    <location>
        <begin position="441"/>
        <end position="484"/>
    </location>
</feature>
<evidence type="ECO:0000256" key="1">
    <source>
        <dbReference type="ARBA" id="ARBA00005446"/>
    </source>
</evidence>
<dbReference type="InterPro" id="IPR022698">
    <property type="entry name" value="OrsD"/>
</dbReference>
<feature type="domain" description="Helicase C-terminal" evidence="5">
    <location>
        <begin position="939"/>
        <end position="1101"/>
    </location>
</feature>
<evidence type="ECO:0000256" key="2">
    <source>
        <dbReference type="ARBA" id="ARBA00034617"/>
    </source>
</evidence>
<dbReference type="EnsemblPlants" id="QL93p1014_0003:mrna">
    <property type="protein sequence ID" value="QL93p1014_0003:mrna"/>
    <property type="gene ID" value="QL93p1014_0003"/>
</dbReference>
<dbReference type="GO" id="GO:0005694">
    <property type="term" value="C:chromosome"/>
    <property type="evidence" value="ECO:0007669"/>
    <property type="project" value="TreeGrafter"/>
</dbReference>
<evidence type="ECO:0000313" key="7">
    <source>
        <dbReference type="Proteomes" id="UP000594261"/>
    </source>
</evidence>
<dbReference type="EC" id="5.6.2.4" evidence="3"/>
<dbReference type="Pfam" id="PF00271">
    <property type="entry name" value="Helicase_C"/>
    <property type="match status" value="1"/>
</dbReference>
<dbReference type="GO" id="GO:0009378">
    <property type="term" value="F:four-way junction helicase activity"/>
    <property type="evidence" value="ECO:0007669"/>
    <property type="project" value="TreeGrafter"/>
</dbReference>
<protein>
    <recommendedName>
        <fullName evidence="3">DNA 3'-5' helicase</fullName>
        <ecNumber evidence="3">5.6.2.4</ecNumber>
    </recommendedName>
</protein>
<dbReference type="InterPro" id="IPR027417">
    <property type="entry name" value="P-loop_NTPase"/>
</dbReference>
<feature type="region of interest" description="Disordered" evidence="4">
    <location>
        <begin position="335"/>
        <end position="354"/>
    </location>
</feature>
<dbReference type="SUPFAM" id="SSF52540">
    <property type="entry name" value="P-loop containing nucleoside triphosphate hydrolases"/>
    <property type="match status" value="1"/>
</dbReference>
<feature type="compositionally biased region" description="Low complexity" evidence="4">
    <location>
        <begin position="1164"/>
        <end position="1190"/>
    </location>
</feature>
<dbReference type="PROSITE" id="PS51194">
    <property type="entry name" value="HELICASE_CTER"/>
    <property type="match status" value="1"/>
</dbReference>
<dbReference type="SMART" id="SM00490">
    <property type="entry name" value="HELICc"/>
    <property type="match status" value="1"/>
</dbReference>
<reference evidence="6" key="1">
    <citation type="submission" date="2021-01" db="UniProtKB">
        <authorList>
            <consortium name="EnsemblPlants"/>
        </authorList>
    </citation>
    <scope>IDENTIFICATION</scope>
</reference>
<comment type="catalytic activity">
    <reaction evidence="2">
        <text>Couples ATP hydrolysis with the unwinding of duplex DNA by translocating in the 3'-5' direction.</text>
        <dbReference type="EC" id="5.6.2.4"/>
    </reaction>
</comment>
<dbReference type="InParanoid" id="A0A7N2N6W0"/>
<dbReference type="PANTHER" id="PTHR13710">
    <property type="entry name" value="DNA HELICASE RECQ FAMILY MEMBER"/>
    <property type="match status" value="1"/>
</dbReference>
<accession>A0A7N2N6W0</accession>
<evidence type="ECO:0000259" key="5">
    <source>
        <dbReference type="PROSITE" id="PS51194"/>
    </source>
</evidence>
<proteinExistence type="inferred from homology"/>
<dbReference type="GO" id="GO:0000724">
    <property type="term" value="P:double-strand break repair via homologous recombination"/>
    <property type="evidence" value="ECO:0007669"/>
    <property type="project" value="TreeGrafter"/>
</dbReference>
<comment type="similarity">
    <text evidence="1">Belongs to the helicase family. RecQ subfamily.</text>
</comment>
<evidence type="ECO:0000256" key="4">
    <source>
        <dbReference type="SAM" id="MobiDB-lite"/>
    </source>
</evidence>
<feature type="region of interest" description="Disordered" evidence="4">
    <location>
        <begin position="1148"/>
        <end position="1195"/>
    </location>
</feature>
<dbReference type="Pfam" id="PF12013">
    <property type="entry name" value="OrsD"/>
    <property type="match status" value="1"/>
</dbReference>
<organism evidence="6 7">
    <name type="scientific">Quercus lobata</name>
    <name type="common">Valley oak</name>
    <dbReference type="NCBI Taxonomy" id="97700"/>
    <lineage>
        <taxon>Eukaryota</taxon>
        <taxon>Viridiplantae</taxon>
        <taxon>Streptophyta</taxon>
        <taxon>Embryophyta</taxon>
        <taxon>Tracheophyta</taxon>
        <taxon>Spermatophyta</taxon>
        <taxon>Magnoliopsida</taxon>
        <taxon>eudicotyledons</taxon>
        <taxon>Gunneridae</taxon>
        <taxon>Pentapetalae</taxon>
        <taxon>rosids</taxon>
        <taxon>fabids</taxon>
        <taxon>Fagales</taxon>
        <taxon>Fagaceae</taxon>
        <taxon>Quercus</taxon>
    </lineage>
</organism>
<dbReference type="GO" id="GO:0005737">
    <property type="term" value="C:cytoplasm"/>
    <property type="evidence" value="ECO:0007669"/>
    <property type="project" value="TreeGrafter"/>
</dbReference>
<dbReference type="Gene3D" id="3.40.50.300">
    <property type="entry name" value="P-loop containing nucleotide triphosphate hydrolases"/>
    <property type="match status" value="2"/>
</dbReference>
<sequence length="1388" mass="155793">MSLDSYGITYRPLWDCFLCRACRFGVRPGQVRAHWGKQHQRKGDELRTIEELCGSRRKDRPDGDNPRIPSRLEEADPALRLYNNALQCQIDRQTCRYICRGVRDMRKHCRTTHAWVEFGRKGRPSGLVRGIAPAARDRPPWIEVSCQRIFPSGPDSHFIPVREIDGDDDVTRRLTVRPGLYERHEEAVRQQRDRIDDPYGYDGDRWLKRTGWQKFLAGSSRTKTLEYIVEPGRASPPYEIKIWGAVASLIVRAEKLLTRTSHFVRVAIVQVEDSHHIQQPLQPYQGRPQLQKGVRAWQQIVLFFVRFHLGGLDLAIPLSDVQRETLRGLMAVAEDPSYEEEGDDRRPSGRDSTATPELERGILFFIISLLDHVVRGWEYESPMICALAAIAVQPQGWLGVDRYPSILSALIKTSRYLVLQEAYERLLARDTATGTGIDVDIDEDIDTNTEMSSGSSASTDGDARTTARAQAGPGTDGDRTKGPRLDDVERLTFRFLRRGTRSPFEWMLDLRSYGQHLAIQSTSEGKVEWRGDRLSYGDVCLHMSQLRRMVSLLTYDTRELLDSLLLLGLRTPPLSLQSLSDSPNSSEAGFSFVRLPRNGEFLKADGSRWLLDRVIAAPHLQRQFFADRTSDTFKAPAVNRYIRHVDRFRTNLAVLCHITSGQPARATEILSIRHRNSYEGGHRGVYIDSGLVSLTTSYYKGSTIAAKADVNIIQRYLPETVGLLVVRYLWLVLPWIELLETQCFGRTTVSDHLWPDHLPGHAFDGDTFRTRFKQTAERYTGCKGINISSYRHIAIAISRRYLTAAEQFVDAVDASDEHGDAVEKTNPLDAQASHSSYVAQLVYGRDGQAIAGSLLTSRDKFRTVSRAWHALLECNLALEAGKKGSNEANNDDDVNDDGDDPYEALAEKHVARRWALLRQSSPLVRLRELVSPQAEFRSKQEEVLRAVYDGDSPILAIMPTGSGKSLSFILPASYEFSGTTIVTVTKVAAQLGCAYYFSSYEDKKASLEGFVPAEKGIIVTTNALGLGIDIPDVRAVIHYDCPDSLVAYAQESGRAGRDGEPSRCVLFVEERSSPAASYEQGKRSFSAVDSRAADFWLQRYIGISGQEVCRRTVLGEYLDGVRHGDGCRGSSVRCDVCIAGRVQPRTRQDIISRQRGYRGKARLRTQQQTTGRRDSTSGTGSISSSNSSPSGSGGLHVYQAQERALDLVRHELQASRVEMEMTRESIVRFLASMDRRCFQCTAYGSDDSHASTGCPEGKDASYEEAFGAIRTTISFDRYSGCFSCGMPQELCQTFVRTATGMAKSRDEKDCTYGNALFIAAAVLIAKVYRTSHRRAKLYKDLGLVQGLDSTQQDKYIVQKLGKKTRWLGWETNVLFRTTMSWYLDGSPE</sequence>
<keyword evidence="7" id="KW-1185">Reference proteome</keyword>
<dbReference type="Proteomes" id="UP000594261">
    <property type="component" value="Unassembled WGS sequence"/>
</dbReference>